<dbReference type="InterPro" id="IPR040226">
    <property type="entry name" value="THH1/TOM1/TOM3"/>
</dbReference>
<evidence type="ECO:0000313" key="4">
    <source>
        <dbReference type="Proteomes" id="UP000332933"/>
    </source>
</evidence>
<name>A0A485LU48_9STRA</name>
<feature type="transmembrane region" description="Helical" evidence="1">
    <location>
        <begin position="20"/>
        <end position="39"/>
    </location>
</feature>
<keyword evidence="1" id="KW-0812">Transmembrane</keyword>
<feature type="transmembrane region" description="Helical" evidence="1">
    <location>
        <begin position="272"/>
        <end position="292"/>
    </location>
</feature>
<keyword evidence="1" id="KW-0472">Membrane</keyword>
<dbReference type="OrthoDB" id="71158at2759"/>
<feature type="transmembrane region" description="Helical" evidence="1">
    <location>
        <begin position="60"/>
        <end position="80"/>
    </location>
</feature>
<evidence type="ECO:0000313" key="3">
    <source>
        <dbReference type="EMBL" id="VFU01930.1"/>
    </source>
</evidence>
<keyword evidence="4" id="KW-1185">Reference proteome</keyword>
<dbReference type="PANTHER" id="PTHR31142:SF3">
    <property type="entry name" value="THH1_TOM1_TOM3 DOMAIN-CONTAINING PROTEIN"/>
    <property type="match status" value="1"/>
</dbReference>
<organism evidence="3 4">
    <name type="scientific">Aphanomyces stellatus</name>
    <dbReference type="NCBI Taxonomy" id="120398"/>
    <lineage>
        <taxon>Eukaryota</taxon>
        <taxon>Sar</taxon>
        <taxon>Stramenopiles</taxon>
        <taxon>Oomycota</taxon>
        <taxon>Saprolegniomycetes</taxon>
        <taxon>Saprolegniales</taxon>
        <taxon>Verrucalvaceae</taxon>
        <taxon>Aphanomyces</taxon>
    </lineage>
</organism>
<feature type="transmembrane region" description="Helical" evidence="1">
    <location>
        <begin position="111"/>
        <end position="135"/>
    </location>
</feature>
<dbReference type="Proteomes" id="UP000332933">
    <property type="component" value="Unassembled WGS sequence"/>
</dbReference>
<feature type="transmembrane region" description="Helical" evidence="1">
    <location>
        <begin position="163"/>
        <end position="180"/>
    </location>
</feature>
<dbReference type="AlphaFoldDB" id="A0A485LU48"/>
<sequence length="324" mass="37356">MLPELCIFGAEHCLHVTSSHATSALVYFAAMGYTITTSVHRSRNLHEHGHDTYLVPARRLRWFPTLLTGAFACRSAWFILVDVHAFENLAGKDTYVHWYIHNPVFNMDLNLFPLGVALWEHLATLLYVSAFTILLQFWDDMCDVTAASFHATRWQRQHTSRSSYVVMINVWMYLAEFFLLSIETLWSSANVKVLNDVRDMFESLFFFALACLLIRSAFRLRRDLVAFEMSPLAHRLGDRIWFVGWFCGIWFVFKSWIGLYLVAFPTQPVDPWILYTMPEVVPALVVLLTMRVQPPLAAADERKPLLPHHIQSRAPPFGTTTLSI</sequence>
<feature type="transmembrane region" description="Helical" evidence="1">
    <location>
        <begin position="239"/>
        <end position="260"/>
    </location>
</feature>
<dbReference type="EMBL" id="CAADRA010007545">
    <property type="protein sequence ID" value="VFU01930.1"/>
    <property type="molecule type" value="Genomic_DNA"/>
</dbReference>
<reference evidence="3 4" key="1">
    <citation type="submission" date="2019-03" db="EMBL/GenBank/DDBJ databases">
        <authorList>
            <person name="Gaulin E."/>
            <person name="Dumas B."/>
        </authorList>
    </citation>
    <scope>NUCLEOTIDE SEQUENCE [LARGE SCALE GENOMIC DNA]</scope>
    <source>
        <strain evidence="3">CBS 568.67</strain>
    </source>
</reference>
<accession>A0A485LU48</accession>
<dbReference type="EMBL" id="VJMH01007519">
    <property type="protein sequence ID" value="KAF0682573.1"/>
    <property type="molecule type" value="Genomic_DNA"/>
</dbReference>
<keyword evidence="1" id="KW-1133">Transmembrane helix</keyword>
<evidence type="ECO:0000256" key="1">
    <source>
        <dbReference type="SAM" id="Phobius"/>
    </source>
</evidence>
<protein>
    <submittedName>
        <fullName evidence="3">Aste57867_25305 protein</fullName>
    </submittedName>
</protein>
<proteinExistence type="predicted"/>
<gene>
    <name evidence="3" type="primary">Aste57867_25305</name>
    <name evidence="2" type="ORF">As57867_025227</name>
    <name evidence="3" type="ORF">ASTE57867_25305</name>
</gene>
<feature type="transmembrane region" description="Helical" evidence="1">
    <location>
        <begin position="200"/>
        <end position="218"/>
    </location>
</feature>
<dbReference type="PANTHER" id="PTHR31142">
    <property type="entry name" value="TOBAMOVIRUS MULTIPLICATION PROTEIN 1-LIKE ISOFORM X1"/>
    <property type="match status" value="1"/>
</dbReference>
<evidence type="ECO:0000313" key="2">
    <source>
        <dbReference type="EMBL" id="KAF0682573.1"/>
    </source>
</evidence>
<reference evidence="2" key="2">
    <citation type="submission" date="2019-06" db="EMBL/GenBank/DDBJ databases">
        <title>Genomics analysis of Aphanomyces spp. identifies a new class of oomycete effector associated with host adaptation.</title>
        <authorList>
            <person name="Gaulin E."/>
        </authorList>
    </citation>
    <scope>NUCLEOTIDE SEQUENCE</scope>
    <source>
        <strain evidence="2">CBS 578.67</strain>
    </source>
</reference>